<proteinExistence type="predicted"/>
<gene>
    <name evidence="2" type="ORF">H103_08883</name>
</gene>
<accession>A0A022VLX3</accession>
<dbReference type="Proteomes" id="UP000023758">
    <property type="component" value="Unassembled WGS sequence"/>
</dbReference>
<dbReference type="HOGENOM" id="CLU_2374294_0_0_1"/>
<evidence type="ECO:0000313" key="2">
    <source>
        <dbReference type="EMBL" id="EZF47312.1"/>
    </source>
</evidence>
<dbReference type="AlphaFoldDB" id="A0A022VLX3"/>
<feature type="region of interest" description="Disordered" evidence="1">
    <location>
        <begin position="1"/>
        <end position="21"/>
    </location>
</feature>
<sequence length="95" mass="10472">MTTPGLLSPSPSPPKGQQTSSERLRVIVIGSLSSLRHPQHRPLLRLLRLLRRFPSAAIKIAHEVPRLTWEGTCLCHQPLSSAAVCTWSRSRGCLA</sequence>
<reference evidence="2" key="1">
    <citation type="submission" date="2014-02" db="EMBL/GenBank/DDBJ databases">
        <title>The Genome Sequence of Trichophyton rubrum (morphotype fischeri) CBS 288.86.</title>
        <authorList>
            <consortium name="The Broad Institute Genomics Platform"/>
            <person name="Cuomo C.A."/>
            <person name="White T.C."/>
            <person name="Graser Y."/>
            <person name="Martinez-Rossi N."/>
            <person name="Heitman J."/>
            <person name="Young S.K."/>
            <person name="Zeng Q."/>
            <person name="Gargeya S."/>
            <person name="Abouelleil A."/>
            <person name="Alvarado L."/>
            <person name="Chapman S.B."/>
            <person name="Gainer-Dewar J."/>
            <person name="Goldberg J."/>
            <person name="Griggs A."/>
            <person name="Gujja S."/>
            <person name="Hansen M."/>
            <person name="Howarth C."/>
            <person name="Imamovic A."/>
            <person name="Larimer J."/>
            <person name="Martinez D."/>
            <person name="Murphy C."/>
            <person name="Pearson M.D."/>
            <person name="Persinoti G."/>
            <person name="Poon T."/>
            <person name="Priest M."/>
            <person name="Roberts A.D."/>
            <person name="Saif S."/>
            <person name="Shea T.D."/>
            <person name="Sykes S.N."/>
            <person name="Wortman J."/>
            <person name="Nusbaum C."/>
            <person name="Birren B."/>
        </authorList>
    </citation>
    <scope>NUCLEOTIDE SEQUENCE [LARGE SCALE GENOMIC DNA]</scope>
    <source>
        <strain evidence="2">CBS 288.86</strain>
    </source>
</reference>
<protein>
    <submittedName>
        <fullName evidence="2">Uncharacterized protein</fullName>
    </submittedName>
</protein>
<name>A0A022VLX3_TRIRU</name>
<organism evidence="2">
    <name type="scientific">Trichophyton rubrum CBS 288.86</name>
    <dbReference type="NCBI Taxonomy" id="1215330"/>
    <lineage>
        <taxon>Eukaryota</taxon>
        <taxon>Fungi</taxon>
        <taxon>Dikarya</taxon>
        <taxon>Ascomycota</taxon>
        <taxon>Pezizomycotina</taxon>
        <taxon>Eurotiomycetes</taxon>
        <taxon>Eurotiomycetidae</taxon>
        <taxon>Onygenales</taxon>
        <taxon>Arthrodermataceae</taxon>
        <taxon>Trichophyton</taxon>
    </lineage>
</organism>
<dbReference type="EMBL" id="KK207947">
    <property type="protein sequence ID" value="EZF47312.1"/>
    <property type="molecule type" value="Genomic_DNA"/>
</dbReference>
<evidence type="ECO:0000256" key="1">
    <source>
        <dbReference type="SAM" id="MobiDB-lite"/>
    </source>
</evidence>